<protein>
    <recommendedName>
        <fullName evidence="3">IrrE N-terminal-like domain-containing protein</fullName>
    </recommendedName>
</protein>
<dbReference type="HOGENOM" id="CLU_1601392_0_0_11"/>
<dbReference type="STRING" id="521096.Tpau_4136"/>
<dbReference type="AlphaFoldDB" id="D5UNZ6"/>
<evidence type="ECO:0000313" key="2">
    <source>
        <dbReference type="Proteomes" id="UP000001213"/>
    </source>
</evidence>
<organism evidence="1 2">
    <name type="scientific">Tsukamurella paurometabola (strain ATCC 8368 / DSM 20162 / CCUG 35730 / CIP 100753 / JCM 10117 / KCTC 9821 / NBRC 16120 / NCIMB 702349 / NCTC 13040)</name>
    <name type="common">Corynebacterium paurometabolum</name>
    <dbReference type="NCBI Taxonomy" id="521096"/>
    <lineage>
        <taxon>Bacteria</taxon>
        <taxon>Bacillati</taxon>
        <taxon>Actinomycetota</taxon>
        <taxon>Actinomycetes</taxon>
        <taxon>Mycobacteriales</taxon>
        <taxon>Tsukamurellaceae</taxon>
        <taxon>Tsukamurella</taxon>
    </lineage>
</organism>
<dbReference type="EMBL" id="CP001966">
    <property type="protein sequence ID" value="ADG80705.1"/>
    <property type="molecule type" value="Genomic_DNA"/>
</dbReference>
<reference evidence="1 2" key="2">
    <citation type="journal article" date="2011" name="Stand. Genomic Sci.">
        <title>Complete genome sequence of Tsukamurella paurometabola type strain (no. 33).</title>
        <authorList>
            <person name="Munk A.C."/>
            <person name="Lapidus A."/>
            <person name="Lucas S."/>
            <person name="Nolan M."/>
            <person name="Tice H."/>
            <person name="Cheng J.F."/>
            <person name="Del Rio T.G."/>
            <person name="Goodwin L."/>
            <person name="Pitluck S."/>
            <person name="Liolios K."/>
            <person name="Huntemann M."/>
            <person name="Ivanova N."/>
            <person name="Mavromatis K."/>
            <person name="Mikhailova N."/>
            <person name="Pati A."/>
            <person name="Chen A."/>
            <person name="Palaniappan K."/>
            <person name="Tapia R."/>
            <person name="Han C."/>
            <person name="Land M."/>
            <person name="Hauser L."/>
            <person name="Chang Y.J."/>
            <person name="Jeffries C.D."/>
            <person name="Brettin T."/>
            <person name="Yasawong M."/>
            <person name="Brambilla E.M."/>
            <person name="Rohde M."/>
            <person name="Sikorski J."/>
            <person name="Goker M."/>
            <person name="Detter J.C."/>
            <person name="Woyke T."/>
            <person name="Bristow J."/>
            <person name="Eisen J.A."/>
            <person name="Markowitz V."/>
            <person name="Hugenholtz P."/>
            <person name="Kyrpides N.C."/>
            <person name="Klenk H.P."/>
        </authorList>
    </citation>
    <scope>NUCLEOTIDE SEQUENCE [LARGE SCALE GENOMIC DNA]</scope>
    <source>
        <strain evidence="2">ATCC 8368 / DSM 20162 / CCUG 35730 / CIP 100753 / JCM 10117 / KCTC 9821 / NBRC 16120 / NCIMB 702349 / NCTC 13040</strain>
    </source>
</reference>
<reference evidence="2" key="1">
    <citation type="submission" date="2010-03" db="EMBL/GenBank/DDBJ databases">
        <title>The complete chromosome of Tsukamurella paurometabola DSM 20162.</title>
        <authorList>
            <consortium name="US DOE Joint Genome Institute (JGI-PGF)"/>
            <person name="Lucas S."/>
            <person name="Copeland A."/>
            <person name="Lapidus A."/>
            <person name="Glavina del Rio T."/>
            <person name="Dalin E."/>
            <person name="Tice H."/>
            <person name="Bruce D."/>
            <person name="Goodwin L."/>
            <person name="Pitluck S."/>
            <person name="Kyrpides N."/>
            <person name="Mavromatis K."/>
            <person name="Ivanova N."/>
            <person name="Mikhailova N."/>
            <person name="Munk A.C."/>
            <person name="Brettin T."/>
            <person name="Detter J.C."/>
            <person name="Tapia R."/>
            <person name="Han C."/>
            <person name="Larimer F."/>
            <person name="Land M."/>
            <person name="Hauser L."/>
            <person name="Markowitz V."/>
            <person name="Cheng J.-F."/>
            <person name="Hugenholtz P."/>
            <person name="Woyke T."/>
            <person name="Wu D."/>
            <person name="Jando M."/>
            <person name="Brambilla E."/>
            <person name="Klenk H.-P."/>
            <person name="Eisen J.A."/>
        </authorList>
    </citation>
    <scope>NUCLEOTIDE SEQUENCE [LARGE SCALE GENOMIC DNA]</scope>
    <source>
        <strain evidence="2">ATCC 8368 / DSM 20162 / CCUG 35730 / CIP 100753 / JCM 10117 / KCTC 9821 / NBRC 16120 / NCIMB 702349 / NCTC 13040</strain>
    </source>
</reference>
<dbReference type="Proteomes" id="UP000001213">
    <property type="component" value="Chromosome"/>
</dbReference>
<evidence type="ECO:0008006" key="3">
    <source>
        <dbReference type="Google" id="ProtNLM"/>
    </source>
</evidence>
<accession>D5UNZ6</accession>
<keyword evidence="2" id="KW-1185">Reference proteome</keyword>
<dbReference type="KEGG" id="tpr:Tpau_4136"/>
<name>D5UNZ6_TSUPD</name>
<evidence type="ECO:0000313" key="1">
    <source>
        <dbReference type="EMBL" id="ADG80705.1"/>
    </source>
</evidence>
<sequence>MVIGRIVFSMAGIDRATRAVRAVVRAVTPASGAGPRTVAEVVAAYAEHRGRPIDVRRQTLPVGVFGMWLRNDERDLLMVSTGIATPEQTLAHELGHLVLDHPQGCSSDPDGARAAKAEREAESFATLLVRRVTSGGTAGSVDAVVDELLG</sequence>
<proteinExistence type="predicted"/>
<gene>
    <name evidence="1" type="ordered locus">Tpau_4136</name>
</gene>
<dbReference type="Gene3D" id="1.10.10.2910">
    <property type="match status" value="1"/>
</dbReference>